<reference evidence="1 2" key="1">
    <citation type="submission" date="2020-08" db="EMBL/GenBank/DDBJ databases">
        <title>Sequencing the genomes of 1000 actinobacteria strains.</title>
        <authorList>
            <person name="Klenk H.-P."/>
        </authorList>
    </citation>
    <scope>NUCLEOTIDE SEQUENCE [LARGE SCALE GENOMIC DNA]</scope>
    <source>
        <strain evidence="1 2">DSM 28967</strain>
    </source>
</reference>
<comment type="caution">
    <text evidence="1">The sequence shown here is derived from an EMBL/GenBank/DDBJ whole genome shotgun (WGS) entry which is preliminary data.</text>
</comment>
<evidence type="ECO:0000313" key="1">
    <source>
        <dbReference type="EMBL" id="MBB5839706.1"/>
    </source>
</evidence>
<organism evidence="1 2">
    <name type="scientific">Kribbella italica</name>
    <dbReference type="NCBI Taxonomy" id="1540520"/>
    <lineage>
        <taxon>Bacteria</taxon>
        <taxon>Bacillati</taxon>
        <taxon>Actinomycetota</taxon>
        <taxon>Actinomycetes</taxon>
        <taxon>Propionibacteriales</taxon>
        <taxon>Kribbellaceae</taxon>
        <taxon>Kribbella</taxon>
    </lineage>
</organism>
<keyword evidence="2" id="KW-1185">Reference proteome</keyword>
<dbReference type="Proteomes" id="UP000549971">
    <property type="component" value="Unassembled WGS sequence"/>
</dbReference>
<proteinExistence type="predicted"/>
<gene>
    <name evidence="1" type="ORF">HDA39_006440</name>
</gene>
<protein>
    <submittedName>
        <fullName evidence="1">Uncharacterized protein</fullName>
    </submittedName>
</protein>
<accession>A0A7W9JCM9</accession>
<evidence type="ECO:0000313" key="2">
    <source>
        <dbReference type="Proteomes" id="UP000549971"/>
    </source>
</evidence>
<dbReference type="EMBL" id="JACHMY010000001">
    <property type="protein sequence ID" value="MBB5839706.1"/>
    <property type="molecule type" value="Genomic_DNA"/>
</dbReference>
<dbReference type="RefSeq" id="WP_184801551.1">
    <property type="nucleotide sequence ID" value="NZ_JACHMY010000001.1"/>
</dbReference>
<sequence length="120" mass="12488">MSAAAMARAADAAYEAIRTLNHETLARSVAAPEAYDVLGNLQQVGFALDQLTRQLGAGLVRSLTTHDVYDDKGDPAKSVALAVDSLLLAGQHARRVGECLTNAQAVIAGQGNTGVKEARS</sequence>
<dbReference type="AlphaFoldDB" id="A0A7W9JCM9"/>
<name>A0A7W9JCM9_9ACTN</name>